<evidence type="ECO:0000259" key="2">
    <source>
        <dbReference type="Pfam" id="PF00905"/>
    </source>
</evidence>
<dbReference type="SUPFAM" id="SSF56601">
    <property type="entry name" value="beta-lactamase/transpeptidase-like"/>
    <property type="match status" value="1"/>
</dbReference>
<dbReference type="AlphaFoldDB" id="A0A9W6INR1"/>
<sequence length="276" mass="30440">MRTPMIAIAATLALFHAAPAAAQPASPDLDAALASAGVDTDTATFIARRLEDGAEWVVNADRSAIRFPPASTSKIPHTLIALETGFAEPDTHFEWDGRMREFDVWNQDQTMTSAFRVSAVWVYQRMTATLGGGTMAAWLDRFDYGNETIGGEADLTQYWLDGPLEISAREQVDFLERLALDRLPVSAETMAEARDIMQVATGEDDRGPWTLYAKTGWRFRDAALDTGWYVGWVERPGETWAFALNMDMPERADVARRRPAAIAALIALDVLPEGAE</sequence>
<evidence type="ECO:0000313" key="3">
    <source>
        <dbReference type="EMBL" id="GLK53732.1"/>
    </source>
</evidence>
<evidence type="ECO:0000256" key="1">
    <source>
        <dbReference type="SAM" id="SignalP"/>
    </source>
</evidence>
<evidence type="ECO:0000313" key="4">
    <source>
        <dbReference type="Proteomes" id="UP001143486"/>
    </source>
</evidence>
<reference evidence="3" key="1">
    <citation type="journal article" date="2014" name="Int. J. Syst. Evol. Microbiol.">
        <title>Complete genome sequence of Corynebacterium casei LMG S-19264T (=DSM 44701T), isolated from a smear-ripened cheese.</title>
        <authorList>
            <consortium name="US DOE Joint Genome Institute (JGI-PGF)"/>
            <person name="Walter F."/>
            <person name="Albersmeier A."/>
            <person name="Kalinowski J."/>
            <person name="Ruckert C."/>
        </authorList>
    </citation>
    <scope>NUCLEOTIDE SEQUENCE</scope>
    <source>
        <strain evidence="3">VKM B-1513</strain>
    </source>
</reference>
<keyword evidence="1" id="KW-0732">Signal</keyword>
<name>A0A9W6INR1_9PROT</name>
<proteinExistence type="predicted"/>
<protein>
    <recommendedName>
        <fullName evidence="2">Penicillin-binding protein transpeptidase domain-containing protein</fullName>
    </recommendedName>
</protein>
<dbReference type="Pfam" id="PF00905">
    <property type="entry name" value="Transpeptidase"/>
    <property type="match status" value="1"/>
</dbReference>
<feature type="chain" id="PRO_5040980985" description="Penicillin-binding protein transpeptidase domain-containing protein" evidence="1">
    <location>
        <begin position="23"/>
        <end position="276"/>
    </location>
</feature>
<dbReference type="InterPro" id="IPR001460">
    <property type="entry name" value="PCN-bd_Tpept"/>
</dbReference>
<comment type="caution">
    <text evidence="3">The sequence shown here is derived from an EMBL/GenBank/DDBJ whole genome shotgun (WGS) entry which is preliminary data.</text>
</comment>
<dbReference type="RefSeq" id="WP_271188073.1">
    <property type="nucleotide sequence ID" value="NZ_BSFE01000013.1"/>
</dbReference>
<feature type="domain" description="Penicillin-binding protein transpeptidase" evidence="2">
    <location>
        <begin position="62"/>
        <end position="258"/>
    </location>
</feature>
<dbReference type="GO" id="GO:0008658">
    <property type="term" value="F:penicillin binding"/>
    <property type="evidence" value="ECO:0007669"/>
    <property type="project" value="InterPro"/>
</dbReference>
<dbReference type="InterPro" id="IPR012338">
    <property type="entry name" value="Beta-lactam/transpept-like"/>
</dbReference>
<organism evidence="3 4">
    <name type="scientific">Maricaulis virginensis</name>
    <dbReference type="NCBI Taxonomy" id="144022"/>
    <lineage>
        <taxon>Bacteria</taxon>
        <taxon>Pseudomonadati</taxon>
        <taxon>Pseudomonadota</taxon>
        <taxon>Alphaproteobacteria</taxon>
        <taxon>Maricaulales</taxon>
        <taxon>Maricaulaceae</taxon>
        <taxon>Maricaulis</taxon>
    </lineage>
</organism>
<gene>
    <name evidence="3" type="ORF">GCM10017621_32400</name>
</gene>
<reference evidence="3" key="2">
    <citation type="submission" date="2023-01" db="EMBL/GenBank/DDBJ databases">
        <authorList>
            <person name="Sun Q."/>
            <person name="Evtushenko L."/>
        </authorList>
    </citation>
    <scope>NUCLEOTIDE SEQUENCE</scope>
    <source>
        <strain evidence="3">VKM B-1513</strain>
    </source>
</reference>
<accession>A0A9W6INR1</accession>
<dbReference type="Proteomes" id="UP001143486">
    <property type="component" value="Unassembled WGS sequence"/>
</dbReference>
<feature type="signal peptide" evidence="1">
    <location>
        <begin position="1"/>
        <end position="22"/>
    </location>
</feature>
<dbReference type="EMBL" id="BSFE01000013">
    <property type="protein sequence ID" value="GLK53732.1"/>
    <property type="molecule type" value="Genomic_DNA"/>
</dbReference>
<keyword evidence="4" id="KW-1185">Reference proteome</keyword>
<dbReference type="Gene3D" id="3.40.710.10">
    <property type="entry name" value="DD-peptidase/beta-lactamase superfamily"/>
    <property type="match status" value="1"/>
</dbReference>